<proteinExistence type="predicted"/>
<dbReference type="EMBL" id="OW240912">
    <property type="protein sequence ID" value="CAH2225892.1"/>
    <property type="molecule type" value="Genomic_DNA"/>
</dbReference>
<name>A0AAD1R8U4_PELCU</name>
<organism evidence="1 2">
    <name type="scientific">Pelobates cultripes</name>
    <name type="common">Western spadefoot toad</name>
    <dbReference type="NCBI Taxonomy" id="61616"/>
    <lineage>
        <taxon>Eukaryota</taxon>
        <taxon>Metazoa</taxon>
        <taxon>Chordata</taxon>
        <taxon>Craniata</taxon>
        <taxon>Vertebrata</taxon>
        <taxon>Euteleostomi</taxon>
        <taxon>Amphibia</taxon>
        <taxon>Batrachia</taxon>
        <taxon>Anura</taxon>
        <taxon>Pelobatoidea</taxon>
        <taxon>Pelobatidae</taxon>
        <taxon>Pelobates</taxon>
    </lineage>
</organism>
<reference evidence="1" key="1">
    <citation type="submission" date="2022-03" db="EMBL/GenBank/DDBJ databases">
        <authorList>
            <person name="Alioto T."/>
            <person name="Alioto T."/>
            <person name="Gomez Garrido J."/>
        </authorList>
    </citation>
    <scope>NUCLEOTIDE SEQUENCE</scope>
</reference>
<accession>A0AAD1R8U4</accession>
<evidence type="ECO:0000313" key="1">
    <source>
        <dbReference type="EMBL" id="CAH2225892.1"/>
    </source>
</evidence>
<gene>
    <name evidence="1" type="ORF">PECUL_23A036952</name>
</gene>
<keyword evidence="2" id="KW-1185">Reference proteome</keyword>
<dbReference type="AlphaFoldDB" id="A0AAD1R8U4"/>
<dbReference type="Proteomes" id="UP001295444">
    <property type="component" value="Chromosome 01"/>
</dbReference>
<evidence type="ECO:0000313" key="2">
    <source>
        <dbReference type="Proteomes" id="UP001295444"/>
    </source>
</evidence>
<protein>
    <submittedName>
        <fullName evidence="1">Uncharacterized protein</fullName>
    </submittedName>
</protein>
<sequence length="149" mass="16695">MALPALGPPPTGNLIWCTSDVGKRGGAISTRQTCQISASVTLLHTPYSSTAVGFYRKFILINLIPLGEHGLLNLLMKHYGWRKLPRLGALHLLNHPPNSPQGTLIKTWPTKRVNNDTKPDPTRPHRIMKARIEPTIWKYRSSTHDHHTS</sequence>